<feature type="transmembrane region" description="Helical" evidence="8">
    <location>
        <begin position="311"/>
        <end position="330"/>
    </location>
</feature>
<dbReference type="AlphaFoldDB" id="A0A1M2VKN2"/>
<evidence type="ECO:0000256" key="5">
    <source>
        <dbReference type="ARBA" id="ARBA00022989"/>
    </source>
</evidence>
<dbReference type="InterPro" id="IPR036259">
    <property type="entry name" value="MFS_trans_sf"/>
</dbReference>
<dbReference type="EMBL" id="MNAD01001081">
    <property type="protein sequence ID" value="OJT08116.1"/>
    <property type="molecule type" value="Genomic_DNA"/>
</dbReference>
<proteinExistence type="inferred from homology"/>
<keyword evidence="4 8" id="KW-0812">Transmembrane</keyword>
<dbReference type="InterPro" id="IPR011701">
    <property type="entry name" value="MFS"/>
</dbReference>
<evidence type="ECO:0000256" key="7">
    <source>
        <dbReference type="SAM" id="MobiDB-lite"/>
    </source>
</evidence>
<evidence type="ECO:0000256" key="4">
    <source>
        <dbReference type="ARBA" id="ARBA00022692"/>
    </source>
</evidence>
<feature type="compositionally biased region" description="Polar residues" evidence="7">
    <location>
        <begin position="1"/>
        <end position="23"/>
    </location>
</feature>
<evidence type="ECO:0000313" key="11">
    <source>
        <dbReference type="Proteomes" id="UP000184267"/>
    </source>
</evidence>
<comment type="caution">
    <text evidence="10">The sequence shown here is derived from an EMBL/GenBank/DDBJ whole genome shotgun (WGS) entry which is preliminary data.</text>
</comment>
<keyword evidence="11" id="KW-1185">Reference proteome</keyword>
<organism evidence="10 11">
    <name type="scientific">Trametes pubescens</name>
    <name type="common">White-rot fungus</name>
    <dbReference type="NCBI Taxonomy" id="154538"/>
    <lineage>
        <taxon>Eukaryota</taxon>
        <taxon>Fungi</taxon>
        <taxon>Dikarya</taxon>
        <taxon>Basidiomycota</taxon>
        <taxon>Agaricomycotina</taxon>
        <taxon>Agaricomycetes</taxon>
        <taxon>Polyporales</taxon>
        <taxon>Polyporaceae</taxon>
        <taxon>Trametes</taxon>
    </lineage>
</organism>
<comment type="subcellular location">
    <subcellularLocation>
        <location evidence="1">Endomembrane system</location>
        <topology evidence="1">Multi-pass membrane protein</topology>
    </subcellularLocation>
</comment>
<dbReference type="InterPro" id="IPR020846">
    <property type="entry name" value="MFS_dom"/>
</dbReference>
<dbReference type="InterPro" id="IPR051788">
    <property type="entry name" value="MFS_Transporter"/>
</dbReference>
<feature type="region of interest" description="Disordered" evidence="7">
    <location>
        <begin position="1"/>
        <end position="37"/>
    </location>
</feature>
<feature type="transmembrane region" description="Helical" evidence="8">
    <location>
        <begin position="367"/>
        <end position="384"/>
    </location>
</feature>
<comment type="similarity">
    <text evidence="2">Belongs to the major facilitator superfamily.</text>
</comment>
<feature type="transmembrane region" description="Helical" evidence="8">
    <location>
        <begin position="220"/>
        <end position="240"/>
    </location>
</feature>
<feature type="transmembrane region" description="Helical" evidence="8">
    <location>
        <begin position="100"/>
        <end position="124"/>
    </location>
</feature>
<dbReference type="OrthoDB" id="413079at2759"/>
<feature type="transmembrane region" description="Helical" evidence="8">
    <location>
        <begin position="342"/>
        <end position="361"/>
    </location>
</feature>
<dbReference type="PANTHER" id="PTHR23514:SF3">
    <property type="entry name" value="BYPASS OF STOP CODON PROTEIN 6"/>
    <property type="match status" value="1"/>
</dbReference>
<evidence type="ECO:0000256" key="6">
    <source>
        <dbReference type="ARBA" id="ARBA00023136"/>
    </source>
</evidence>
<dbReference type="FunFam" id="1.20.1250.20:FF:000286">
    <property type="entry name" value="MFS efflux transporter"/>
    <property type="match status" value="1"/>
</dbReference>
<feature type="compositionally biased region" description="Basic and acidic residues" evidence="7">
    <location>
        <begin position="25"/>
        <end position="37"/>
    </location>
</feature>
<dbReference type="PROSITE" id="PS50850">
    <property type="entry name" value="MFS"/>
    <property type="match status" value="1"/>
</dbReference>
<feature type="transmembrane region" description="Helical" evidence="8">
    <location>
        <begin position="64"/>
        <end position="80"/>
    </location>
</feature>
<keyword evidence="3" id="KW-0813">Transport</keyword>
<feature type="transmembrane region" description="Helical" evidence="8">
    <location>
        <begin position="131"/>
        <end position="152"/>
    </location>
</feature>
<feature type="transmembrane region" description="Helical" evidence="8">
    <location>
        <begin position="191"/>
        <end position="208"/>
    </location>
</feature>
<feature type="transmembrane region" description="Helical" evidence="8">
    <location>
        <begin position="276"/>
        <end position="299"/>
    </location>
</feature>
<keyword evidence="6 8" id="KW-0472">Membrane</keyword>
<dbReference type="PANTHER" id="PTHR23514">
    <property type="entry name" value="BYPASS OF STOP CODON PROTEIN 6"/>
    <property type="match status" value="1"/>
</dbReference>
<accession>A0A1M2VKN2</accession>
<dbReference type="Pfam" id="PF07690">
    <property type="entry name" value="MFS_1"/>
    <property type="match status" value="1"/>
</dbReference>
<evidence type="ECO:0000256" key="2">
    <source>
        <dbReference type="ARBA" id="ARBA00008335"/>
    </source>
</evidence>
<dbReference type="GO" id="GO:0012505">
    <property type="term" value="C:endomembrane system"/>
    <property type="evidence" value="ECO:0007669"/>
    <property type="project" value="UniProtKB-SubCell"/>
</dbReference>
<protein>
    <submittedName>
        <fullName evidence="10">Bypass of stop codon protein 6</fullName>
    </submittedName>
</protein>
<gene>
    <name evidence="10" type="ORF">TRAPUB_971</name>
</gene>
<dbReference type="Proteomes" id="UP000184267">
    <property type="component" value="Unassembled WGS sequence"/>
</dbReference>
<evidence type="ECO:0000256" key="1">
    <source>
        <dbReference type="ARBA" id="ARBA00004127"/>
    </source>
</evidence>
<dbReference type="SUPFAM" id="SSF103473">
    <property type="entry name" value="MFS general substrate transporter"/>
    <property type="match status" value="1"/>
</dbReference>
<feature type="domain" description="Major facilitator superfamily (MFS) profile" evidence="9">
    <location>
        <begin position="67"/>
        <end position="434"/>
    </location>
</feature>
<evidence type="ECO:0000313" key="10">
    <source>
        <dbReference type="EMBL" id="OJT08116.1"/>
    </source>
</evidence>
<sequence length="434" mass="46337">MSQAQPSIPSTPMAGSSGATTPVNEKGDAHSTKEGKEASISDIVQLPELQDETGVRTPAQRRKAFMQFAALCCSIFVAGWNDGTLGPLLPRLQEVYHVGYAVVSLIFVVSCVGAILGSCTFLYLTDRLGYGLVVVLASFMMMVAYALQAAAVPFPVFVVAYFFIGFGNSFLNSGSNVFLANVSVGKASTRFGILHGTYGLGAMASPLISTQFSHMQHWSFVYLVHIGLLLITVTMQAITFRFQSQEACALEIGLPPPAQEPDSLLERYKRVFRLRVVHLMALFAFIYVGIEVSIGSWIVTYVINLRHGGPSSGYISSGLFGGIMIGRVALLPVSKLIGDRRAIFVYILAVLGLELVVWLVPSLIADAISVSFVGFFLGPMFPIMTNHAARILPPDLISGGVGWIASWGAAGAAVFPFVTGAIASKTGIGALQPL</sequence>
<dbReference type="Gene3D" id="1.20.1250.20">
    <property type="entry name" value="MFS general substrate transporter like domains"/>
    <property type="match status" value="2"/>
</dbReference>
<feature type="transmembrane region" description="Helical" evidence="8">
    <location>
        <begin position="396"/>
        <end position="418"/>
    </location>
</feature>
<evidence type="ECO:0000259" key="9">
    <source>
        <dbReference type="PROSITE" id="PS50850"/>
    </source>
</evidence>
<feature type="transmembrane region" description="Helical" evidence="8">
    <location>
        <begin position="158"/>
        <end position="179"/>
    </location>
</feature>
<evidence type="ECO:0000256" key="8">
    <source>
        <dbReference type="SAM" id="Phobius"/>
    </source>
</evidence>
<reference evidence="10 11" key="1">
    <citation type="submission" date="2016-10" db="EMBL/GenBank/DDBJ databases">
        <title>Genome sequence of the basidiomycete white-rot fungus Trametes pubescens.</title>
        <authorList>
            <person name="Makela M.R."/>
            <person name="Granchi Z."/>
            <person name="Peng M."/>
            <person name="De Vries R.P."/>
            <person name="Grigoriev I."/>
            <person name="Riley R."/>
            <person name="Hilden K."/>
        </authorList>
    </citation>
    <scope>NUCLEOTIDE SEQUENCE [LARGE SCALE GENOMIC DNA]</scope>
    <source>
        <strain evidence="10 11">FBCC735</strain>
    </source>
</reference>
<evidence type="ECO:0000256" key="3">
    <source>
        <dbReference type="ARBA" id="ARBA00022448"/>
    </source>
</evidence>
<name>A0A1M2VKN2_TRAPU</name>
<keyword evidence="5 8" id="KW-1133">Transmembrane helix</keyword>
<dbReference type="GO" id="GO:0016020">
    <property type="term" value="C:membrane"/>
    <property type="evidence" value="ECO:0007669"/>
    <property type="project" value="TreeGrafter"/>
</dbReference>
<dbReference type="OMA" id="SWIVTYV"/>
<dbReference type="GO" id="GO:0022857">
    <property type="term" value="F:transmembrane transporter activity"/>
    <property type="evidence" value="ECO:0007669"/>
    <property type="project" value="InterPro"/>
</dbReference>